<dbReference type="EMBL" id="BFAD01000009">
    <property type="protein sequence ID" value="GBE86266.1"/>
    <property type="molecule type" value="Genomic_DNA"/>
</dbReference>
<dbReference type="RefSeq" id="XP_027617179.1">
    <property type="nucleotide sequence ID" value="XM_027761378.1"/>
</dbReference>
<dbReference type="GeneID" id="38783183"/>
<evidence type="ECO:0000313" key="2">
    <source>
        <dbReference type="Proteomes" id="UP000287166"/>
    </source>
</evidence>
<dbReference type="AlphaFoldDB" id="A0A401GVM9"/>
<evidence type="ECO:0000313" key="1">
    <source>
        <dbReference type="EMBL" id="GBE86266.1"/>
    </source>
</evidence>
<comment type="caution">
    <text evidence="1">The sequence shown here is derived from an EMBL/GenBank/DDBJ whole genome shotgun (WGS) entry which is preliminary data.</text>
</comment>
<gene>
    <name evidence="1" type="ORF">SCP_0901450</name>
</gene>
<keyword evidence="2" id="KW-1185">Reference proteome</keyword>
<protein>
    <submittedName>
        <fullName evidence="1">Uncharacterized protein</fullName>
    </submittedName>
</protein>
<name>A0A401GVM9_9APHY</name>
<dbReference type="STRING" id="139825.A0A401GVM9"/>
<reference evidence="1 2" key="1">
    <citation type="journal article" date="2018" name="Sci. Rep.">
        <title>Genome sequence of the cauliflower mushroom Sparassis crispa (Hanabiratake) and its association with beneficial usage.</title>
        <authorList>
            <person name="Kiyama R."/>
            <person name="Furutani Y."/>
            <person name="Kawaguchi K."/>
            <person name="Nakanishi T."/>
        </authorList>
    </citation>
    <scope>NUCLEOTIDE SEQUENCE [LARGE SCALE GENOMIC DNA]</scope>
</reference>
<dbReference type="InParanoid" id="A0A401GVM9"/>
<organism evidence="1 2">
    <name type="scientific">Sparassis crispa</name>
    <dbReference type="NCBI Taxonomy" id="139825"/>
    <lineage>
        <taxon>Eukaryota</taxon>
        <taxon>Fungi</taxon>
        <taxon>Dikarya</taxon>
        <taxon>Basidiomycota</taxon>
        <taxon>Agaricomycotina</taxon>
        <taxon>Agaricomycetes</taxon>
        <taxon>Polyporales</taxon>
        <taxon>Sparassidaceae</taxon>
        <taxon>Sparassis</taxon>
    </lineage>
</organism>
<sequence length="223" mass="25270">MTHTPPPAYWVHTHIAKSLQVHCKAICNAVKVYNAAANALVPPHPTLDWTKVSHYSFIDEFHILKDTRNDVRQKEWTRPAVREAMKQARRIAQAHVELKRCNIEVHRLHTSIRDEELQFMAVINQLKEQQALICGAVEDFCERHHNVNARHLMRLQRLYALNGFTGAPSPGQQKGSVIMAPPLASSSLALDLDDDVKPEVEEEEDELQGNIGSIVDYMCNLAV</sequence>
<dbReference type="OrthoDB" id="2689725at2759"/>
<proteinExistence type="predicted"/>
<accession>A0A401GVM9</accession>
<dbReference type="Proteomes" id="UP000287166">
    <property type="component" value="Unassembled WGS sequence"/>
</dbReference>